<name>A0AAE1K4W0_PETCI</name>
<dbReference type="SUPFAM" id="SSF81321">
    <property type="entry name" value="Family A G protein-coupled receptor-like"/>
    <property type="match status" value="1"/>
</dbReference>
<feature type="transmembrane region" description="Helical" evidence="2">
    <location>
        <begin position="109"/>
        <end position="135"/>
    </location>
</feature>
<evidence type="ECO:0000313" key="3">
    <source>
        <dbReference type="EMBL" id="KAK3864129.1"/>
    </source>
</evidence>
<accession>A0AAE1K4W0</accession>
<feature type="region of interest" description="Disordered" evidence="1">
    <location>
        <begin position="1"/>
        <end position="39"/>
    </location>
</feature>
<keyword evidence="2" id="KW-1133">Transmembrane helix</keyword>
<protein>
    <submittedName>
        <fullName evidence="3">Uncharacterized protein</fullName>
    </submittedName>
</protein>
<evidence type="ECO:0000256" key="2">
    <source>
        <dbReference type="SAM" id="Phobius"/>
    </source>
</evidence>
<sequence length="193" mass="20442">MEASETFQSPPTQPSNNNNDCPPSTTTTTNNNNCPPNFSTTITTTTIISMGGGGGGDEEGSVGGGSGGGGGYYNYWVSSTEEGDAEGEVGEGYLISTRPEFTIPLSTEVLIAVGVYLLIVGLISTVGNSVFLVVLRRRLRVLRDGQTVLLINAALCDLASPHRLPLLRRQRLLRELGVWGLGVSHVRLPVLHS</sequence>
<feature type="compositionally biased region" description="Polar residues" evidence="1">
    <location>
        <begin position="1"/>
        <end position="10"/>
    </location>
</feature>
<keyword evidence="2" id="KW-0472">Membrane</keyword>
<organism evidence="3 4">
    <name type="scientific">Petrolisthes cinctipes</name>
    <name type="common">Flat porcelain crab</name>
    <dbReference type="NCBI Taxonomy" id="88211"/>
    <lineage>
        <taxon>Eukaryota</taxon>
        <taxon>Metazoa</taxon>
        <taxon>Ecdysozoa</taxon>
        <taxon>Arthropoda</taxon>
        <taxon>Crustacea</taxon>
        <taxon>Multicrustacea</taxon>
        <taxon>Malacostraca</taxon>
        <taxon>Eumalacostraca</taxon>
        <taxon>Eucarida</taxon>
        <taxon>Decapoda</taxon>
        <taxon>Pleocyemata</taxon>
        <taxon>Anomura</taxon>
        <taxon>Galatheoidea</taxon>
        <taxon>Porcellanidae</taxon>
        <taxon>Petrolisthes</taxon>
    </lineage>
</organism>
<dbReference type="AlphaFoldDB" id="A0AAE1K4W0"/>
<gene>
    <name evidence="3" type="ORF">Pcinc_030163</name>
</gene>
<evidence type="ECO:0000256" key="1">
    <source>
        <dbReference type="SAM" id="MobiDB-lite"/>
    </source>
</evidence>
<comment type="caution">
    <text evidence="3">The sequence shown here is derived from an EMBL/GenBank/DDBJ whole genome shotgun (WGS) entry which is preliminary data.</text>
</comment>
<feature type="compositionally biased region" description="Low complexity" evidence="1">
    <location>
        <begin position="16"/>
        <end position="39"/>
    </location>
</feature>
<keyword evidence="4" id="KW-1185">Reference proteome</keyword>
<reference evidence="3" key="1">
    <citation type="submission" date="2023-10" db="EMBL/GenBank/DDBJ databases">
        <title>Genome assemblies of two species of porcelain crab, Petrolisthes cinctipes and Petrolisthes manimaculis (Anomura: Porcellanidae).</title>
        <authorList>
            <person name="Angst P."/>
        </authorList>
    </citation>
    <scope>NUCLEOTIDE SEQUENCE</scope>
    <source>
        <strain evidence="3">PB745_01</strain>
        <tissue evidence="3">Gill</tissue>
    </source>
</reference>
<dbReference type="Gene3D" id="1.20.1070.10">
    <property type="entry name" value="Rhodopsin 7-helix transmembrane proteins"/>
    <property type="match status" value="1"/>
</dbReference>
<dbReference type="Proteomes" id="UP001286313">
    <property type="component" value="Unassembled WGS sequence"/>
</dbReference>
<evidence type="ECO:0000313" key="4">
    <source>
        <dbReference type="Proteomes" id="UP001286313"/>
    </source>
</evidence>
<proteinExistence type="predicted"/>
<dbReference type="EMBL" id="JAWQEG010003864">
    <property type="protein sequence ID" value="KAK3864129.1"/>
    <property type="molecule type" value="Genomic_DNA"/>
</dbReference>
<keyword evidence="2" id="KW-0812">Transmembrane</keyword>